<keyword evidence="3" id="KW-0488">Methylation</keyword>
<name>A0A8B6X2K0_9BURK</name>
<evidence type="ECO:0000256" key="3">
    <source>
        <dbReference type="ARBA" id="ARBA00022481"/>
    </source>
</evidence>
<dbReference type="CDD" id="cd11386">
    <property type="entry name" value="MCP_signal"/>
    <property type="match status" value="1"/>
</dbReference>
<feature type="domain" description="Methyl-accepting transducer" evidence="10">
    <location>
        <begin position="268"/>
        <end position="497"/>
    </location>
</feature>
<dbReference type="PROSITE" id="PS50111">
    <property type="entry name" value="CHEMOTAXIS_TRANSDUC_2"/>
    <property type="match status" value="1"/>
</dbReference>
<dbReference type="SMART" id="SM01049">
    <property type="entry name" value="Cache_2"/>
    <property type="match status" value="1"/>
</dbReference>
<keyword evidence="6 9" id="KW-0472">Membrane</keyword>
<reference evidence="12" key="1">
    <citation type="journal article" date="1992" name="J. Biol. Chem.">
        <title>Sequence and characterization of Bacillus subtilis CheW.</title>
        <authorList>
            <person name="Hanlon D.W."/>
            <person name="Marquez-Magana L.M."/>
            <person name="Carpenter P.B."/>
            <person name="Chamberlin M.J."/>
            <person name="Ordal G.W."/>
        </authorList>
    </citation>
    <scope>NUCLEOTIDE SEQUENCE</scope>
</reference>
<evidence type="ECO:0000313" key="12">
    <source>
        <dbReference type="RefSeq" id="WP_028310759.1"/>
    </source>
</evidence>
<dbReference type="InterPro" id="IPR004089">
    <property type="entry name" value="MCPsignal_dom"/>
</dbReference>
<organism evidence="11 12">
    <name type="scientific">Derxia gummosa DSM 723</name>
    <dbReference type="NCBI Taxonomy" id="1121388"/>
    <lineage>
        <taxon>Bacteria</taxon>
        <taxon>Pseudomonadati</taxon>
        <taxon>Pseudomonadota</taxon>
        <taxon>Betaproteobacteria</taxon>
        <taxon>Burkholderiales</taxon>
        <taxon>Alcaligenaceae</taxon>
        <taxon>Derxia</taxon>
    </lineage>
</organism>
<evidence type="ECO:0000313" key="11">
    <source>
        <dbReference type="Proteomes" id="UP000675920"/>
    </source>
</evidence>
<dbReference type="Pfam" id="PF17200">
    <property type="entry name" value="sCache_2"/>
    <property type="match status" value="1"/>
</dbReference>
<keyword evidence="11" id="KW-1185">Reference proteome</keyword>
<dbReference type="AlphaFoldDB" id="A0A8B6X2K0"/>
<dbReference type="GO" id="GO:0006935">
    <property type="term" value="P:chemotaxis"/>
    <property type="evidence" value="ECO:0007669"/>
    <property type="project" value="InterPro"/>
</dbReference>
<feature type="transmembrane region" description="Helical" evidence="9">
    <location>
        <begin position="184"/>
        <end position="202"/>
    </location>
</feature>
<comment type="subcellular location">
    <subcellularLocation>
        <location evidence="1">Cell membrane</location>
        <topology evidence="1">Multi-pass membrane protein</topology>
    </subcellularLocation>
</comment>
<dbReference type="SUPFAM" id="SSF58104">
    <property type="entry name" value="Methyl-accepting chemotaxis protein (MCP) signaling domain"/>
    <property type="match status" value="1"/>
</dbReference>
<dbReference type="InterPro" id="IPR051310">
    <property type="entry name" value="MCP_chemotaxis"/>
</dbReference>
<dbReference type="Pfam" id="PF00015">
    <property type="entry name" value="MCPsignal"/>
    <property type="match status" value="1"/>
</dbReference>
<dbReference type="GO" id="GO:0005886">
    <property type="term" value="C:plasma membrane"/>
    <property type="evidence" value="ECO:0007669"/>
    <property type="project" value="UniProtKB-SubCell"/>
</dbReference>
<keyword evidence="2" id="KW-1003">Cell membrane</keyword>
<dbReference type="PANTHER" id="PTHR43531:SF14">
    <property type="entry name" value="METHYL-ACCEPTING CHEMOTAXIS PROTEIN I-RELATED"/>
    <property type="match status" value="1"/>
</dbReference>
<comment type="similarity">
    <text evidence="7">Belongs to the methyl-accepting chemotaxis (MCP) protein family.</text>
</comment>
<dbReference type="PRINTS" id="PR00260">
    <property type="entry name" value="CHEMTRNSDUCR"/>
</dbReference>
<evidence type="ECO:0000256" key="8">
    <source>
        <dbReference type="PROSITE-ProRule" id="PRU00284"/>
    </source>
</evidence>
<evidence type="ECO:0000256" key="9">
    <source>
        <dbReference type="SAM" id="Phobius"/>
    </source>
</evidence>
<evidence type="ECO:0000256" key="1">
    <source>
        <dbReference type="ARBA" id="ARBA00004651"/>
    </source>
</evidence>
<accession>A0A8B6X2K0</accession>
<dbReference type="GO" id="GO:0004888">
    <property type="term" value="F:transmembrane signaling receptor activity"/>
    <property type="evidence" value="ECO:0007669"/>
    <property type="project" value="InterPro"/>
</dbReference>
<dbReference type="OrthoDB" id="9806477at2"/>
<dbReference type="InterPro" id="IPR033480">
    <property type="entry name" value="sCache_2"/>
</dbReference>
<evidence type="ECO:0000256" key="4">
    <source>
        <dbReference type="ARBA" id="ARBA00022692"/>
    </source>
</evidence>
<reference evidence="12" key="2">
    <citation type="submission" date="2025-08" db="UniProtKB">
        <authorList>
            <consortium name="RefSeq"/>
        </authorList>
    </citation>
    <scope>IDENTIFICATION</scope>
</reference>
<dbReference type="Proteomes" id="UP000675920">
    <property type="component" value="Unplaced"/>
</dbReference>
<evidence type="ECO:0000256" key="5">
    <source>
        <dbReference type="ARBA" id="ARBA00022989"/>
    </source>
</evidence>
<dbReference type="Gene3D" id="3.30.450.20">
    <property type="entry name" value="PAS domain"/>
    <property type="match status" value="1"/>
</dbReference>
<evidence type="ECO:0000256" key="6">
    <source>
        <dbReference type="ARBA" id="ARBA00023136"/>
    </source>
</evidence>
<dbReference type="GO" id="GO:0007165">
    <property type="term" value="P:signal transduction"/>
    <property type="evidence" value="ECO:0007669"/>
    <property type="project" value="UniProtKB-KW"/>
</dbReference>
<keyword evidence="4 9" id="KW-0812">Transmembrane</keyword>
<sequence length="513" mass="54110">MKISTRLLVLTATALIAMTALVSASMFVLRQSMLDDRRAQITTMLLHAEKLVASFQKREAAGELTRDEAQKRAREALSALNDETRSYYFVRLPDGLLLVHVNPKLLGTTAATRMADGRRDTDTIREELARNHIGFYMVDLHRSTDPDGVMTTKLNGVVEIKEWGWWLGTGFFMNDIGEAFRRTALLLGAIGAVAVALVALLARRTLSSTRAALGGDLEYAVRVAQRIADGNLAEPVHLTAGTGRDSLLGSLARMQGELAGIVRGIRDGTEVIDTGTREIAEGNANLSQRTEEQAASLEETSASMEDLTGMVKRTADNARRASDLAADASRTAADGHEVVASVVRTIGGISASSTRIRDIVGVIDGIAFQTNILALNAAVEAARAGEQGRGFAVVASEVRALAQRSATAAKEIAELIGESTAQVDGGVAMANRAGETMAGLLASVRSVSTLVEEIAAASGEQSGNLEQVGSAVARMDQVTQQNAALVEQAAAAAKSLSGEAEKLSVAVAAFRLG</sequence>
<dbReference type="Gene3D" id="1.10.287.950">
    <property type="entry name" value="Methyl-accepting chemotaxis protein"/>
    <property type="match status" value="1"/>
</dbReference>
<proteinExistence type="inferred from homology"/>
<dbReference type="FunFam" id="1.10.287.950:FF:000001">
    <property type="entry name" value="Methyl-accepting chemotaxis sensory transducer"/>
    <property type="match status" value="1"/>
</dbReference>
<dbReference type="PANTHER" id="PTHR43531">
    <property type="entry name" value="PROTEIN ICFG"/>
    <property type="match status" value="1"/>
</dbReference>
<keyword evidence="8" id="KW-0807">Transducer</keyword>
<dbReference type="SMART" id="SM00283">
    <property type="entry name" value="MA"/>
    <property type="match status" value="1"/>
</dbReference>
<protein>
    <submittedName>
        <fullName evidence="12">Methyl-accepting chemotaxis protein</fullName>
    </submittedName>
</protein>
<evidence type="ECO:0000256" key="7">
    <source>
        <dbReference type="ARBA" id="ARBA00029447"/>
    </source>
</evidence>
<evidence type="ECO:0000256" key="2">
    <source>
        <dbReference type="ARBA" id="ARBA00022475"/>
    </source>
</evidence>
<dbReference type="RefSeq" id="WP_028310759.1">
    <property type="nucleotide sequence ID" value="NZ_AXWS01000007.1"/>
</dbReference>
<evidence type="ECO:0000259" key="10">
    <source>
        <dbReference type="PROSITE" id="PS50111"/>
    </source>
</evidence>
<dbReference type="InterPro" id="IPR004090">
    <property type="entry name" value="Chemotax_Me-accpt_rcpt"/>
</dbReference>
<keyword evidence="5 9" id="KW-1133">Transmembrane helix</keyword>